<keyword evidence="2" id="KW-1185">Reference proteome</keyword>
<dbReference type="Gene3D" id="3.30.450.30">
    <property type="entry name" value="Dynein light chain 2a, cytoplasmic"/>
    <property type="match status" value="1"/>
</dbReference>
<accession>A0A9W8GRQ8</accession>
<sequence length="115" mass="13111">MSPVMSTREKLDDDLAIAANLWQSYEGMPNLIERKERDVDDYTGDTASEMHDRMLENMLNMIIIECEHGKAVVTRLGGYRLFLLSRSATPLGLLKLKSDSLCRYLEEFLVSHSSL</sequence>
<dbReference type="OrthoDB" id="271745at2759"/>
<dbReference type="AlphaFoldDB" id="A0A9W8GRQ8"/>
<name>A0A9W8GRQ8_9FUNG</name>
<evidence type="ECO:0008006" key="3">
    <source>
        <dbReference type="Google" id="ProtNLM"/>
    </source>
</evidence>
<evidence type="ECO:0000313" key="1">
    <source>
        <dbReference type="EMBL" id="KAJ2750607.1"/>
    </source>
</evidence>
<reference evidence="1" key="1">
    <citation type="submission" date="2022-07" db="EMBL/GenBank/DDBJ databases">
        <title>Phylogenomic reconstructions and comparative analyses of Kickxellomycotina fungi.</title>
        <authorList>
            <person name="Reynolds N.K."/>
            <person name="Stajich J.E."/>
            <person name="Barry K."/>
            <person name="Grigoriev I.V."/>
            <person name="Crous P."/>
            <person name="Smith M.E."/>
        </authorList>
    </citation>
    <scope>NUCLEOTIDE SEQUENCE</scope>
    <source>
        <strain evidence="1">BCRC 34297</strain>
    </source>
</reference>
<gene>
    <name evidence="1" type="ORF">GGI19_005008</name>
</gene>
<organism evidence="1 2">
    <name type="scientific">Coemansia pectinata</name>
    <dbReference type="NCBI Taxonomy" id="1052879"/>
    <lineage>
        <taxon>Eukaryota</taxon>
        <taxon>Fungi</taxon>
        <taxon>Fungi incertae sedis</taxon>
        <taxon>Zoopagomycota</taxon>
        <taxon>Kickxellomycotina</taxon>
        <taxon>Kickxellomycetes</taxon>
        <taxon>Kickxellales</taxon>
        <taxon>Kickxellaceae</taxon>
        <taxon>Coemansia</taxon>
    </lineage>
</organism>
<protein>
    <recommendedName>
        <fullName evidence="3">Roadblock/LAMTOR2 domain-containing protein</fullName>
    </recommendedName>
</protein>
<proteinExistence type="predicted"/>
<dbReference type="EMBL" id="JANBUH010000527">
    <property type="protein sequence ID" value="KAJ2750607.1"/>
    <property type="molecule type" value="Genomic_DNA"/>
</dbReference>
<dbReference type="Proteomes" id="UP001140011">
    <property type="component" value="Unassembled WGS sequence"/>
</dbReference>
<comment type="caution">
    <text evidence="1">The sequence shown here is derived from an EMBL/GenBank/DDBJ whole genome shotgun (WGS) entry which is preliminary data.</text>
</comment>
<evidence type="ECO:0000313" key="2">
    <source>
        <dbReference type="Proteomes" id="UP001140011"/>
    </source>
</evidence>
<dbReference type="SUPFAM" id="SSF103196">
    <property type="entry name" value="Roadblock/LC7 domain"/>
    <property type="match status" value="1"/>
</dbReference>